<sequence length="102" mass="10681">MDPVDVPASSAALTALSRRQAAQEQQIQNLSTGVQEIMGFLRTRFGDRLTTGASPPSSSAAPARQAPAPPTAPSAMREPQLAQPARFRATLTPADHLLCSAT</sequence>
<organism evidence="2 3">
    <name type="scientific">Silurus meridionalis</name>
    <name type="common">Southern catfish</name>
    <name type="synonym">Silurus soldatovi meridionalis</name>
    <dbReference type="NCBI Taxonomy" id="175797"/>
    <lineage>
        <taxon>Eukaryota</taxon>
        <taxon>Metazoa</taxon>
        <taxon>Chordata</taxon>
        <taxon>Craniata</taxon>
        <taxon>Vertebrata</taxon>
        <taxon>Euteleostomi</taxon>
        <taxon>Actinopterygii</taxon>
        <taxon>Neopterygii</taxon>
        <taxon>Teleostei</taxon>
        <taxon>Ostariophysi</taxon>
        <taxon>Siluriformes</taxon>
        <taxon>Siluridae</taxon>
        <taxon>Silurus</taxon>
    </lineage>
</organism>
<protein>
    <submittedName>
        <fullName evidence="2">Uncharacterized protein</fullName>
    </submittedName>
</protein>
<accession>A0A8T0B776</accession>
<name>A0A8T0B776_SILME</name>
<feature type="compositionally biased region" description="Low complexity" evidence="1">
    <location>
        <begin position="53"/>
        <end position="66"/>
    </location>
</feature>
<reference evidence="2" key="1">
    <citation type="submission" date="2020-08" db="EMBL/GenBank/DDBJ databases">
        <title>Chromosome-level assembly of Southern catfish (Silurus meridionalis) provides insights into visual adaptation to the nocturnal and benthic lifestyles.</title>
        <authorList>
            <person name="Zhang Y."/>
            <person name="Wang D."/>
            <person name="Peng Z."/>
        </authorList>
    </citation>
    <scope>NUCLEOTIDE SEQUENCE</scope>
    <source>
        <strain evidence="2">SWU-2019-XX</strain>
        <tissue evidence="2">Muscle</tissue>
    </source>
</reference>
<dbReference type="EMBL" id="JABFDY010000010">
    <property type="protein sequence ID" value="KAF7702526.1"/>
    <property type="molecule type" value="Genomic_DNA"/>
</dbReference>
<evidence type="ECO:0000256" key="1">
    <source>
        <dbReference type="SAM" id="MobiDB-lite"/>
    </source>
</evidence>
<comment type="caution">
    <text evidence="2">The sequence shown here is derived from an EMBL/GenBank/DDBJ whole genome shotgun (WGS) entry which is preliminary data.</text>
</comment>
<proteinExistence type="predicted"/>
<evidence type="ECO:0000313" key="2">
    <source>
        <dbReference type="EMBL" id="KAF7702526.1"/>
    </source>
</evidence>
<gene>
    <name evidence="2" type="ORF">HF521_001809</name>
</gene>
<dbReference type="Proteomes" id="UP000606274">
    <property type="component" value="Unassembled WGS sequence"/>
</dbReference>
<dbReference type="AlphaFoldDB" id="A0A8T0B776"/>
<keyword evidence="3" id="KW-1185">Reference proteome</keyword>
<evidence type="ECO:0000313" key="3">
    <source>
        <dbReference type="Proteomes" id="UP000606274"/>
    </source>
</evidence>
<feature type="region of interest" description="Disordered" evidence="1">
    <location>
        <begin position="46"/>
        <end position="83"/>
    </location>
</feature>